<name>A0A834IAG9_RHYFE</name>
<evidence type="ECO:0000313" key="2">
    <source>
        <dbReference type="Proteomes" id="UP000625711"/>
    </source>
</evidence>
<evidence type="ECO:0000313" key="1">
    <source>
        <dbReference type="EMBL" id="KAF7270237.1"/>
    </source>
</evidence>
<keyword evidence="2" id="KW-1185">Reference proteome</keyword>
<dbReference type="Proteomes" id="UP000625711">
    <property type="component" value="Unassembled WGS sequence"/>
</dbReference>
<organism evidence="1 2">
    <name type="scientific">Rhynchophorus ferrugineus</name>
    <name type="common">Red palm weevil</name>
    <name type="synonym">Curculio ferrugineus</name>
    <dbReference type="NCBI Taxonomy" id="354439"/>
    <lineage>
        <taxon>Eukaryota</taxon>
        <taxon>Metazoa</taxon>
        <taxon>Ecdysozoa</taxon>
        <taxon>Arthropoda</taxon>
        <taxon>Hexapoda</taxon>
        <taxon>Insecta</taxon>
        <taxon>Pterygota</taxon>
        <taxon>Neoptera</taxon>
        <taxon>Endopterygota</taxon>
        <taxon>Coleoptera</taxon>
        <taxon>Polyphaga</taxon>
        <taxon>Cucujiformia</taxon>
        <taxon>Curculionidae</taxon>
        <taxon>Dryophthorinae</taxon>
        <taxon>Rhynchophorus</taxon>
    </lineage>
</organism>
<dbReference type="AlphaFoldDB" id="A0A834IAG9"/>
<dbReference type="EMBL" id="JAACXV010014121">
    <property type="protein sequence ID" value="KAF7270237.1"/>
    <property type="molecule type" value="Genomic_DNA"/>
</dbReference>
<sequence length="93" mass="10858">MEDDCYCAPRHSSGSRTLAQSSVLDNSKLIKHPDIDKLEETMEELTKLEFVERQNVEHDLREFQRNRRKLVFDVVSLQVSKNRRSLLDGGKKL</sequence>
<accession>A0A834IAG9</accession>
<proteinExistence type="predicted"/>
<reference evidence="1" key="1">
    <citation type="submission" date="2020-08" db="EMBL/GenBank/DDBJ databases">
        <title>Genome sequencing and assembly of the red palm weevil Rhynchophorus ferrugineus.</title>
        <authorList>
            <person name="Dias G.B."/>
            <person name="Bergman C.M."/>
            <person name="Manee M."/>
        </authorList>
    </citation>
    <scope>NUCLEOTIDE SEQUENCE</scope>
    <source>
        <strain evidence="1">AA-2017</strain>
        <tissue evidence="1">Whole larva</tissue>
    </source>
</reference>
<protein>
    <submittedName>
        <fullName evidence="1">Uncharacterized protein</fullName>
    </submittedName>
</protein>
<gene>
    <name evidence="1" type="ORF">GWI33_016787</name>
</gene>
<dbReference type="OrthoDB" id="6777864at2759"/>
<comment type="caution">
    <text evidence="1">The sequence shown here is derived from an EMBL/GenBank/DDBJ whole genome shotgun (WGS) entry which is preliminary data.</text>
</comment>